<feature type="region of interest" description="Disordered" evidence="1">
    <location>
        <begin position="100"/>
        <end position="135"/>
    </location>
</feature>
<feature type="region of interest" description="Disordered" evidence="1">
    <location>
        <begin position="44"/>
        <end position="63"/>
    </location>
</feature>
<dbReference type="Gene3D" id="2.60.40.10">
    <property type="entry name" value="Immunoglobulins"/>
    <property type="match status" value="2"/>
</dbReference>
<feature type="compositionally biased region" description="Pro residues" evidence="1">
    <location>
        <begin position="107"/>
        <end position="121"/>
    </location>
</feature>
<dbReference type="InterPro" id="IPR013783">
    <property type="entry name" value="Ig-like_fold"/>
</dbReference>
<organism evidence="3 4">
    <name type="scientific">Actinokineospora auranticolor</name>
    <dbReference type="NCBI Taxonomy" id="155976"/>
    <lineage>
        <taxon>Bacteria</taxon>
        <taxon>Bacillati</taxon>
        <taxon>Actinomycetota</taxon>
        <taxon>Actinomycetes</taxon>
        <taxon>Pseudonocardiales</taxon>
        <taxon>Pseudonocardiaceae</taxon>
        <taxon>Actinokineospora</taxon>
    </lineage>
</organism>
<evidence type="ECO:0000313" key="4">
    <source>
        <dbReference type="Proteomes" id="UP000239203"/>
    </source>
</evidence>
<dbReference type="InterPro" id="IPR011042">
    <property type="entry name" value="6-blade_b-propeller_TolB-like"/>
</dbReference>
<keyword evidence="4" id="KW-1185">Reference proteome</keyword>
<feature type="signal peptide" evidence="2">
    <location>
        <begin position="1"/>
        <end position="33"/>
    </location>
</feature>
<evidence type="ECO:0000313" key="3">
    <source>
        <dbReference type="EMBL" id="PPK67661.1"/>
    </source>
</evidence>
<feature type="region of interest" description="Disordered" evidence="1">
    <location>
        <begin position="454"/>
        <end position="501"/>
    </location>
</feature>
<sequence length="852" mass="87016">MVVSRRVGLAALSLTVTTGLLLIPVGTPTTAAAAPAPGSTLLATVDENGAPSESGGEDQDLSSDGTAIAFTSRAELAGPTAAETRNVYVRDTARNRTVLISRGQFPTAPPSSTPPTPPPSSSSPSSPTTTEPTFSLGGKRLLSLAAQVAESAADGDSYRPSISGNGRFVVFLSTATNIVAGAGGTAAVLLCDRAPNGVFDARRPDGTLDYRYHLLSTPGSTIVDNPHIAAGATRVVWQQSPLTAGFTRLLVADLTNGLPAPGRELPTDLPGTAGARLDRQTTPDISGDGRYVVSTANAVVPEGPDSAATRFNAIIRTDVAAGRNARVDLADDGTPLGTDESVALLSPAISGDGSVVAFASGRYGSWSTVHVVHPDTADSRVVSLDNTGAPINAVLPGLSADGRYLAFVTDSPGAHDGADVPPDDDSSCTGGGARALAQEPVRCQVVVRDLVADQRRGPNRLPGALASAPSGTDCPGTAEAPRCPGDSTPRWSSTPPSLSADGARVAFDSTSSDLANGVTDEPGTDVFAHTFEPTLRAEPPAFGSVHIGDDYTQTITVAHSGFGPLSVESLAINNSEFSLGANTCVGTVLHVTDTCLISIRFTPSGAGERTGRLIARTRGGREYTVDLTGVGDPGTVDGDPEVVAEIPRFAADPDPLDFGPRLLLSDGPPLPLTIHNTGDGPMTVTGLSVDSVDFSLDVTSCQDVTITAGGSCVVDVRFRPVGPAAPVDRSAVIEITSTAPGGPHLVAVRGQARQPVLDLNPAVVAPGRVTIATGIDFTPNHPITITYREAVGSATATTDPDGRFSTQLLVLPKASVGPRTAVATVDGTDITAERPLLVVINTVSPSQFVGRG</sequence>
<reference evidence="3 4" key="1">
    <citation type="submission" date="2018-02" db="EMBL/GenBank/DDBJ databases">
        <title>Genomic Encyclopedia of Archaeal and Bacterial Type Strains, Phase II (KMG-II): from individual species to whole genera.</title>
        <authorList>
            <person name="Goeker M."/>
        </authorList>
    </citation>
    <scope>NUCLEOTIDE SEQUENCE [LARGE SCALE GENOMIC DNA]</scope>
    <source>
        <strain evidence="3 4">YU 961-1</strain>
    </source>
</reference>
<accession>A0A2S6GRB4</accession>
<dbReference type="AlphaFoldDB" id="A0A2S6GRB4"/>
<dbReference type="Proteomes" id="UP000239203">
    <property type="component" value="Unassembled WGS sequence"/>
</dbReference>
<feature type="compositionally biased region" description="Low complexity" evidence="1">
    <location>
        <begin position="122"/>
        <end position="133"/>
    </location>
</feature>
<feature type="chain" id="PRO_5015633269" evidence="2">
    <location>
        <begin position="34"/>
        <end position="852"/>
    </location>
</feature>
<dbReference type="Gene3D" id="2.120.10.30">
    <property type="entry name" value="TolB, C-terminal domain"/>
    <property type="match status" value="1"/>
</dbReference>
<evidence type="ECO:0000256" key="1">
    <source>
        <dbReference type="SAM" id="MobiDB-lite"/>
    </source>
</evidence>
<name>A0A2S6GRB4_9PSEU</name>
<dbReference type="RefSeq" id="WP_181043538.1">
    <property type="nucleotide sequence ID" value="NZ_CP154825.1"/>
</dbReference>
<feature type="region of interest" description="Disordered" evidence="1">
    <location>
        <begin position="414"/>
        <end position="433"/>
    </location>
</feature>
<dbReference type="NCBIfam" id="NF012200">
    <property type="entry name" value="choice_anch_D"/>
    <property type="match status" value="2"/>
</dbReference>
<dbReference type="EMBL" id="PTIX01000007">
    <property type="protein sequence ID" value="PPK67661.1"/>
    <property type="molecule type" value="Genomic_DNA"/>
</dbReference>
<dbReference type="SUPFAM" id="SSF82171">
    <property type="entry name" value="DPP6 N-terminal domain-like"/>
    <property type="match status" value="1"/>
</dbReference>
<comment type="caution">
    <text evidence="3">The sequence shown here is derived from an EMBL/GenBank/DDBJ whole genome shotgun (WGS) entry which is preliminary data.</text>
</comment>
<evidence type="ECO:0000256" key="2">
    <source>
        <dbReference type="SAM" id="SignalP"/>
    </source>
</evidence>
<keyword evidence="2" id="KW-0732">Signal</keyword>
<proteinExistence type="predicted"/>
<protein>
    <submittedName>
        <fullName evidence="3">WD40 repeat protein</fullName>
    </submittedName>
</protein>
<dbReference type="GO" id="GO:0005975">
    <property type="term" value="P:carbohydrate metabolic process"/>
    <property type="evidence" value="ECO:0007669"/>
    <property type="project" value="UniProtKB-ARBA"/>
</dbReference>
<dbReference type="InterPro" id="IPR011659">
    <property type="entry name" value="WD40"/>
</dbReference>
<dbReference type="Pfam" id="PF07676">
    <property type="entry name" value="PD40"/>
    <property type="match status" value="2"/>
</dbReference>
<gene>
    <name evidence="3" type="ORF">CLV40_107327</name>
</gene>